<gene>
    <name evidence="1" type="ORF">BJ992_004761</name>
</gene>
<dbReference type="Proteomes" id="UP000555564">
    <property type="component" value="Unassembled WGS sequence"/>
</dbReference>
<reference evidence="1 2" key="1">
    <citation type="submission" date="2020-08" db="EMBL/GenBank/DDBJ databases">
        <title>Sequencing the genomes of 1000 actinobacteria strains.</title>
        <authorList>
            <person name="Klenk H.-P."/>
        </authorList>
    </citation>
    <scope>NUCLEOTIDE SEQUENCE [LARGE SCALE GENOMIC DNA]</scope>
    <source>
        <strain evidence="1 2">DSM 44936</strain>
    </source>
</reference>
<evidence type="ECO:0000313" key="1">
    <source>
        <dbReference type="EMBL" id="MBB6475330.1"/>
    </source>
</evidence>
<dbReference type="RefSeq" id="WP_221474950.1">
    <property type="nucleotide sequence ID" value="NZ_BAAALO010000003.1"/>
</dbReference>
<dbReference type="EMBL" id="JACHIU010000001">
    <property type="protein sequence ID" value="MBB6475330.1"/>
    <property type="molecule type" value="Genomic_DNA"/>
</dbReference>
<name>A0A7X0II02_9ACTN</name>
<sequence>MCYIARCLLSPWGTCRHCRPGKNRTCRTCSGTGMRPRIGWRLYVYARRLHRDGTR</sequence>
<comment type="caution">
    <text evidence="1">The sequence shown here is derived from an EMBL/GenBank/DDBJ whole genome shotgun (WGS) entry which is preliminary data.</text>
</comment>
<keyword evidence="2" id="KW-1185">Reference proteome</keyword>
<protein>
    <submittedName>
        <fullName evidence="1">D-arabinose 1-dehydrogenase-like Zn-dependent alcohol dehydrogenase</fullName>
    </submittedName>
</protein>
<organism evidence="1 2">
    <name type="scientific">Sphaerisporangium rubeum</name>
    <dbReference type="NCBI Taxonomy" id="321317"/>
    <lineage>
        <taxon>Bacteria</taxon>
        <taxon>Bacillati</taxon>
        <taxon>Actinomycetota</taxon>
        <taxon>Actinomycetes</taxon>
        <taxon>Streptosporangiales</taxon>
        <taxon>Streptosporangiaceae</taxon>
        <taxon>Sphaerisporangium</taxon>
    </lineage>
</organism>
<proteinExistence type="predicted"/>
<accession>A0A7X0II02</accession>
<evidence type="ECO:0000313" key="2">
    <source>
        <dbReference type="Proteomes" id="UP000555564"/>
    </source>
</evidence>
<dbReference type="AlphaFoldDB" id="A0A7X0II02"/>